<name>A0A9Y1MY06_9RHOD</name>
<feature type="domain" description="Glycosyltransferase subfamily 4-like N-terminal" evidence="3">
    <location>
        <begin position="18"/>
        <end position="178"/>
    </location>
</feature>
<dbReference type="InterPro" id="IPR001296">
    <property type="entry name" value="Glyco_trans_1"/>
</dbReference>
<dbReference type="Pfam" id="PF00534">
    <property type="entry name" value="Glycos_transf_1"/>
    <property type="match status" value="1"/>
</dbReference>
<dbReference type="CDD" id="cd03801">
    <property type="entry name" value="GT4_PimA-like"/>
    <property type="match status" value="1"/>
</dbReference>
<sequence>MRIAWMGKKTPFCGNVTYSREITNLLTLKGYEIIFLHFSQLVYPELKEINDLFLPCSYKSQIYSIPTINASQILINGLRLIKPQIVHASLTLSPLDFLLPEICKKMNIPLIATFHPPFSIRSVKGIANKQLIMYKLYAPFLSQYDYIVIFSELQRNLLIKLGIPKRKILIIPNGVDSNKYIPSISPVNSRGKTQCTFVYQGRISMEKNLSALLEAWKLSAMGLRAKLVIMGTGPLAKKLISQYNSLEGVLWIGSVVNERRRIEVLRKSNVFILPSFIEGLSLSLLEAMSCGLACLATDAGADADLLDYETGIVLDPYNVTEELKILLPLLNMHNQFRQLLSIKSRKRIEEDYALARNILILDLIYKNINL</sequence>
<dbReference type="Pfam" id="PF13439">
    <property type="entry name" value="Glyco_transf_4"/>
    <property type="match status" value="1"/>
</dbReference>
<keyword evidence="4" id="KW-0934">Plastid</keyword>
<evidence type="ECO:0000259" key="2">
    <source>
        <dbReference type="Pfam" id="PF00534"/>
    </source>
</evidence>
<dbReference type="AlphaFoldDB" id="A0A9Y1MY06"/>
<dbReference type="PANTHER" id="PTHR45947">
    <property type="entry name" value="SULFOQUINOVOSYL TRANSFERASE SQD2"/>
    <property type="match status" value="1"/>
</dbReference>
<dbReference type="InterPro" id="IPR028098">
    <property type="entry name" value="Glyco_trans_4-like_N"/>
</dbReference>
<dbReference type="SUPFAM" id="SSF53756">
    <property type="entry name" value="UDP-Glycosyltransferase/glycogen phosphorylase"/>
    <property type="match status" value="1"/>
</dbReference>
<evidence type="ECO:0000256" key="1">
    <source>
        <dbReference type="ARBA" id="ARBA00022676"/>
    </source>
</evidence>
<proteinExistence type="predicted"/>
<dbReference type="Gene3D" id="3.40.50.2000">
    <property type="entry name" value="Glycogen Phosphorylase B"/>
    <property type="match status" value="2"/>
</dbReference>
<gene>
    <name evidence="4" type="primary">ycf82</name>
    <name evidence="4" type="ORF">CspTHAL103_037</name>
</gene>
<dbReference type="PANTHER" id="PTHR45947:SF11">
    <property type="entry name" value="SLR1508 PROTEIN"/>
    <property type="match status" value="1"/>
</dbReference>
<evidence type="ECO:0000259" key="3">
    <source>
        <dbReference type="Pfam" id="PF13439"/>
    </source>
</evidence>
<accession>A0A9Y1MY06</accession>
<geneLocation type="plastid" evidence="4"/>
<keyword evidence="1" id="KW-0808">Transferase</keyword>
<dbReference type="InterPro" id="IPR050194">
    <property type="entry name" value="Glycosyltransferase_grp1"/>
</dbReference>
<protein>
    <recommendedName>
        <fullName evidence="5">Glycosyltransferase</fullName>
    </recommendedName>
</protein>
<evidence type="ECO:0008006" key="5">
    <source>
        <dbReference type="Google" id="ProtNLM"/>
    </source>
</evidence>
<keyword evidence="1" id="KW-0328">Glycosyltransferase</keyword>
<organism evidence="4">
    <name type="scientific">Cyanidium sp. THAL103</name>
    <dbReference type="NCBI Taxonomy" id="3027999"/>
    <lineage>
        <taxon>Eukaryota</taxon>
        <taxon>Rhodophyta</taxon>
        <taxon>Bangiophyceae</taxon>
        <taxon>Cyanidiales</taxon>
        <taxon>Cyanidiaceae</taxon>
        <taxon>Cyanidium</taxon>
    </lineage>
</organism>
<reference evidence="4" key="1">
    <citation type="journal article" date="2023" name="J. Phycol.">
        <title>Revised classification of the Cyanidiophyceae based on plastid genome data with descriptions of the Cavernulicolales ord. nov. and Galdieriales ord. nov. (Rhodophyta).</title>
        <authorList>
            <person name="Park S.I."/>
            <person name="Cho C.H."/>
            <person name="Ciniglia C."/>
            <person name="Huang T.Y."/>
            <person name="Liu S.L."/>
            <person name="Bustamante D.E."/>
            <person name="Calderon M.S."/>
            <person name="Mansilla A."/>
            <person name="McDermott T."/>
            <person name="Andersen R.A."/>
            <person name="Yoon H.S."/>
        </authorList>
    </citation>
    <scope>NUCLEOTIDE SEQUENCE</scope>
</reference>
<dbReference type="GO" id="GO:0016757">
    <property type="term" value="F:glycosyltransferase activity"/>
    <property type="evidence" value="ECO:0007669"/>
    <property type="project" value="UniProtKB-KW"/>
</dbReference>
<evidence type="ECO:0000313" key="4">
    <source>
        <dbReference type="EMBL" id="WDA99961.1"/>
    </source>
</evidence>
<feature type="domain" description="Glycosyl transferase family 1" evidence="2">
    <location>
        <begin position="187"/>
        <end position="331"/>
    </location>
</feature>
<dbReference type="EMBL" id="OP616817">
    <property type="protein sequence ID" value="WDA99961.1"/>
    <property type="molecule type" value="Genomic_DNA"/>
</dbReference>